<dbReference type="Proteomes" id="UP000280726">
    <property type="component" value="Unassembled WGS sequence"/>
</dbReference>
<evidence type="ECO:0000313" key="2">
    <source>
        <dbReference type="Proteomes" id="UP000280726"/>
    </source>
</evidence>
<reference evidence="1 2" key="1">
    <citation type="submission" date="2018-11" db="EMBL/GenBank/DDBJ databases">
        <title>Sequencing the genomes of 1000 actinobacteria strains.</title>
        <authorList>
            <person name="Klenk H.-P."/>
        </authorList>
    </citation>
    <scope>NUCLEOTIDE SEQUENCE [LARGE SCALE GENOMIC DNA]</scope>
    <source>
        <strain evidence="1 2">DSM 14418</strain>
    </source>
</reference>
<dbReference type="AlphaFoldDB" id="A0A3N4YZ18"/>
<evidence type="ECO:0000313" key="1">
    <source>
        <dbReference type="EMBL" id="RPF26409.1"/>
    </source>
</evidence>
<proteinExistence type="predicted"/>
<dbReference type="OrthoDB" id="4466954at2"/>
<accession>A0A3N4YZ18</accession>
<dbReference type="NCBIfam" id="TIGR04088">
    <property type="entry name" value="cognate_SipW"/>
    <property type="match status" value="1"/>
</dbReference>
<comment type="caution">
    <text evidence="1">The sequence shown here is derived from an EMBL/GenBank/DDBJ whole genome shotgun (WGS) entry which is preliminary data.</text>
</comment>
<organism evidence="1 2">
    <name type="scientific">Georgenia muralis</name>
    <dbReference type="NCBI Taxonomy" id="154117"/>
    <lineage>
        <taxon>Bacteria</taxon>
        <taxon>Bacillati</taxon>
        <taxon>Actinomycetota</taxon>
        <taxon>Actinomycetes</taxon>
        <taxon>Micrococcales</taxon>
        <taxon>Bogoriellaceae</taxon>
        <taxon>Georgenia</taxon>
    </lineage>
</organism>
<gene>
    <name evidence="1" type="ORF">EDD32_0848</name>
</gene>
<protein>
    <submittedName>
        <fullName evidence="1">Alternate signal-mediated exported protein</fullName>
    </submittedName>
</protein>
<dbReference type="EMBL" id="RKRA01000001">
    <property type="protein sequence ID" value="RPF26409.1"/>
    <property type="molecule type" value="Genomic_DNA"/>
</dbReference>
<keyword evidence="2" id="KW-1185">Reference proteome</keyword>
<dbReference type="InterPro" id="IPR024006">
    <property type="entry name" value="Alt_signal_exp_actinobact"/>
</dbReference>
<dbReference type="InterPro" id="IPR023833">
    <property type="entry name" value="Signal_pept_SipW-depend-type"/>
</dbReference>
<dbReference type="RefSeq" id="WP_123914937.1">
    <property type="nucleotide sequence ID" value="NZ_RKRA01000001.1"/>
</dbReference>
<name>A0A3N4YZ18_9MICO</name>
<sequence>MSAPHTRTRTRTRKAVLAGVAGIALLAAGGGSFATWSDSEDLGGATITSGYLRIDGSSVVWTAGGKEIALDDYLVIPGSVLTYTATVDVDLAGDGLEAELATTLPTAVTAATAAKEADVALAGGLTVDVQVNGQDGTTITDSGEYTVVATITFPTVDDEGAAWGQRAQDAAAELADFQITLEQQIA</sequence>
<dbReference type="NCBIfam" id="TIGR04089">
    <property type="entry name" value="exp_by_SipW_III"/>
    <property type="match status" value="1"/>
</dbReference>